<dbReference type="EMBL" id="JBGMEL010000005">
    <property type="protein sequence ID" value="MFA0790181.1"/>
    <property type="molecule type" value="Genomic_DNA"/>
</dbReference>
<protein>
    <recommendedName>
        <fullName evidence="4">MFS transporter</fullName>
    </recommendedName>
</protein>
<evidence type="ECO:0008006" key="4">
    <source>
        <dbReference type="Google" id="ProtNLM"/>
    </source>
</evidence>
<feature type="transmembrane region" description="Helical" evidence="1">
    <location>
        <begin position="6"/>
        <end position="27"/>
    </location>
</feature>
<evidence type="ECO:0000313" key="3">
    <source>
        <dbReference type="Proteomes" id="UP001569414"/>
    </source>
</evidence>
<accession>A0ABV4NMV0</accession>
<dbReference type="Proteomes" id="UP001569414">
    <property type="component" value="Unassembled WGS sequence"/>
</dbReference>
<gene>
    <name evidence="2" type="ORF">ACCI51_06455</name>
</gene>
<feature type="transmembrane region" description="Helical" evidence="1">
    <location>
        <begin position="83"/>
        <end position="106"/>
    </location>
</feature>
<keyword evidence="3" id="KW-1185">Reference proteome</keyword>
<comment type="caution">
    <text evidence="2">The sequence shown here is derived from an EMBL/GenBank/DDBJ whole genome shotgun (WGS) entry which is preliminary data.</text>
</comment>
<keyword evidence="1" id="KW-0472">Membrane</keyword>
<evidence type="ECO:0000313" key="2">
    <source>
        <dbReference type="EMBL" id="MFA0790181.1"/>
    </source>
</evidence>
<proteinExistence type="predicted"/>
<sequence length="126" mass="14430">MSEDFQIAWLVYTGATLVLLAAGWWFMRNWRWSWLRRTLLLVLAAVLLVPVKTPVAGSVAIPLLPLYLYQVLFEESGAAPEVIANLVFASGGALTIMLVWGLVTLLSKYRRERRRRFAEDPYFNEQ</sequence>
<name>A0ABV4NMV0_9GAMM</name>
<evidence type="ECO:0000256" key="1">
    <source>
        <dbReference type="SAM" id="Phobius"/>
    </source>
</evidence>
<keyword evidence="1" id="KW-1133">Transmembrane helix</keyword>
<keyword evidence="1" id="KW-0812">Transmembrane</keyword>
<reference evidence="2 3" key="1">
    <citation type="submission" date="2024-08" db="EMBL/GenBank/DDBJ databases">
        <authorList>
            <person name="Ishaq N."/>
        </authorList>
    </citation>
    <scope>NUCLEOTIDE SEQUENCE [LARGE SCALE GENOMIC DNA]</scope>
    <source>
        <strain evidence="2 3">JCM 30400</strain>
    </source>
</reference>
<feature type="transmembrane region" description="Helical" evidence="1">
    <location>
        <begin position="39"/>
        <end position="63"/>
    </location>
</feature>
<dbReference type="RefSeq" id="WP_371843016.1">
    <property type="nucleotide sequence ID" value="NZ_JBGMEL010000005.1"/>
</dbReference>
<organism evidence="2 3">
    <name type="scientific">Microbulbifer echini</name>
    <dbReference type="NCBI Taxonomy" id="1529067"/>
    <lineage>
        <taxon>Bacteria</taxon>
        <taxon>Pseudomonadati</taxon>
        <taxon>Pseudomonadota</taxon>
        <taxon>Gammaproteobacteria</taxon>
        <taxon>Cellvibrionales</taxon>
        <taxon>Microbulbiferaceae</taxon>
        <taxon>Microbulbifer</taxon>
    </lineage>
</organism>